<sequence length="290" mass="32001">MCFGNKIKFCECDSKYILKEDGGIRVVYIRSFTKVMAVTVLIMFLLFGLTQTLLAQQPAGKILKKDIPQTKTAPAATRSVLTGKMLENIKITNLSVQDPQLNCIGEWNAVIVNPNNADLTFAVEVYQFDTKSGQWHTVGPAQSVQLTQNEQKPLRGQWERRMHAQKLKLSVKRAYTVYKEREITLPALPSPNVEITEIAITDTGYRVHITNKGTAAQCFLGRQCYKMAEQTGPTTGGLDGVPIKLPGSSTIVSNGHPSAGWKTGTNFIKCDIRNLATDTVVTTKTVPVIQ</sequence>
<evidence type="ECO:0000313" key="3">
    <source>
        <dbReference type="Proteomes" id="UP000001933"/>
    </source>
</evidence>
<feature type="transmembrane region" description="Helical" evidence="1">
    <location>
        <begin position="35"/>
        <end position="55"/>
    </location>
</feature>
<dbReference type="HOGENOM" id="CLU_959523_0_0_7"/>
<keyword evidence="1" id="KW-0472">Membrane</keyword>
<dbReference type="AlphaFoldDB" id="Q2LS54"/>
<evidence type="ECO:0000256" key="1">
    <source>
        <dbReference type="SAM" id="Phobius"/>
    </source>
</evidence>
<organism evidence="2 3">
    <name type="scientific">Syntrophus aciditrophicus (strain SB)</name>
    <dbReference type="NCBI Taxonomy" id="56780"/>
    <lineage>
        <taxon>Bacteria</taxon>
        <taxon>Pseudomonadati</taxon>
        <taxon>Thermodesulfobacteriota</taxon>
        <taxon>Syntrophia</taxon>
        <taxon>Syntrophales</taxon>
        <taxon>Syntrophaceae</taxon>
        <taxon>Syntrophus</taxon>
    </lineage>
</organism>
<proteinExistence type="predicted"/>
<protein>
    <submittedName>
        <fullName evidence="2">Hypothetical membrane protein</fullName>
    </submittedName>
</protein>
<dbReference type="EMBL" id="CP000252">
    <property type="protein sequence ID" value="ABC76914.1"/>
    <property type="molecule type" value="Genomic_DNA"/>
</dbReference>
<keyword evidence="3" id="KW-1185">Reference proteome</keyword>
<keyword evidence="1" id="KW-1133">Transmembrane helix</keyword>
<reference evidence="2 3" key="1">
    <citation type="journal article" date="2007" name="Proc. Natl. Acad. Sci. U.S.A.">
        <title>The genome of Syntrophus aciditrophicus: life at the thermodynamic limit of microbial growth.</title>
        <authorList>
            <person name="McInerney M.J."/>
            <person name="Rohlin L."/>
            <person name="Mouttaki H."/>
            <person name="Kim U."/>
            <person name="Krupp R.S."/>
            <person name="Rios-Hernandez L."/>
            <person name="Sieber J."/>
            <person name="Struchtemeyer C.G."/>
            <person name="Bhattacharyya A."/>
            <person name="Campbell J.W."/>
            <person name="Gunsalus R.P."/>
        </authorList>
    </citation>
    <scope>NUCLEOTIDE SEQUENCE [LARGE SCALE GENOMIC DNA]</scope>
    <source>
        <strain evidence="2 3">SB</strain>
    </source>
</reference>
<dbReference type="KEGG" id="sat:SYN_01311"/>
<keyword evidence="1" id="KW-0812">Transmembrane</keyword>
<evidence type="ECO:0000313" key="2">
    <source>
        <dbReference type="EMBL" id="ABC76914.1"/>
    </source>
</evidence>
<dbReference type="Proteomes" id="UP000001933">
    <property type="component" value="Chromosome"/>
</dbReference>
<accession>Q2LS54</accession>
<dbReference type="InParanoid" id="Q2LS54"/>
<name>Q2LS54_SYNAS</name>
<gene>
    <name evidence="2" type="ORF">SYN_01311</name>
</gene>